<feature type="domain" description="Response regulatory" evidence="3">
    <location>
        <begin position="3"/>
        <end position="119"/>
    </location>
</feature>
<dbReference type="SUPFAM" id="SSF52172">
    <property type="entry name" value="CheY-like"/>
    <property type="match status" value="1"/>
</dbReference>
<proteinExistence type="predicted"/>
<sequence length="123" mass="12965">MARILIADDDPDYLSAFREGMAALGHEVVGVGTGAEAVEALSDGVFDIVFLDVFMNGGGAISVIHTVKNIDPDVSVVIITGKTTILNSPILEDGLRLAKAKISKSASLAELDRLVRNNGRRTS</sequence>
<reference evidence="5 6" key="1">
    <citation type="submission" date="2017-09" db="EMBL/GenBank/DDBJ databases">
        <authorList>
            <person name="Ehlers B."/>
            <person name="Leendertz F.H."/>
        </authorList>
    </citation>
    <scope>NUCLEOTIDE SEQUENCE [LARGE SCALE GENOMIC DNA]</scope>
    <source>
        <strain evidence="5 6">CGMCC 1.12662</strain>
    </source>
</reference>
<keyword evidence="7" id="KW-1185">Reference proteome</keyword>
<evidence type="ECO:0000256" key="1">
    <source>
        <dbReference type="ARBA" id="ARBA00022553"/>
    </source>
</evidence>
<evidence type="ECO:0000259" key="3">
    <source>
        <dbReference type="PROSITE" id="PS50110"/>
    </source>
</evidence>
<dbReference type="PANTHER" id="PTHR44591">
    <property type="entry name" value="STRESS RESPONSE REGULATOR PROTEIN 1"/>
    <property type="match status" value="1"/>
</dbReference>
<dbReference type="RefSeq" id="WP_097144523.1">
    <property type="nucleotide sequence ID" value="NZ_OBEA01000001.1"/>
</dbReference>
<evidence type="ECO:0000256" key="2">
    <source>
        <dbReference type="PROSITE-ProRule" id="PRU00169"/>
    </source>
</evidence>
<evidence type="ECO:0000313" key="5">
    <source>
        <dbReference type="EMBL" id="SNY40741.1"/>
    </source>
</evidence>
<dbReference type="EMBL" id="PGTD01000013">
    <property type="protein sequence ID" value="PJE30366.1"/>
    <property type="molecule type" value="Genomic_DNA"/>
</dbReference>
<dbReference type="Gene3D" id="3.40.50.2300">
    <property type="match status" value="1"/>
</dbReference>
<name>A0A285I1C0_9RHOB</name>
<reference evidence="4 7" key="2">
    <citation type="journal article" date="2018" name="Int. J. Syst. Evol. Microbiol.">
        <title>Pseudooceanicola lipolyticus sp. nov., a marine alphaproteobacterium, reclassification of Oceanicola flagellatus as Pseudooceanicola flagellatus comb. nov. and emended description of the genus Pseudooceanicola.</title>
        <authorList>
            <person name="Huang M.-M."/>
            <person name="Guo L.-L."/>
            <person name="Wu Y.-H."/>
            <person name="Lai Q.-L."/>
            <person name="Shao Z.-Z."/>
            <person name="Wang C.-S."/>
            <person name="Wu M."/>
            <person name="Xu X.-W."/>
        </authorList>
    </citation>
    <scope>NUCLEOTIDE SEQUENCE [LARGE SCALE GENOMIC DNA]</scope>
    <source>
        <strain evidence="4 7">Ar-45</strain>
    </source>
</reference>
<dbReference type="InterPro" id="IPR011006">
    <property type="entry name" value="CheY-like_superfamily"/>
</dbReference>
<dbReference type="GO" id="GO:0000160">
    <property type="term" value="P:phosphorelay signal transduction system"/>
    <property type="evidence" value="ECO:0007669"/>
    <property type="project" value="InterPro"/>
</dbReference>
<dbReference type="Proteomes" id="UP000231702">
    <property type="component" value="Unassembled WGS sequence"/>
</dbReference>
<feature type="modified residue" description="4-aspartylphosphate" evidence="2">
    <location>
        <position position="52"/>
    </location>
</feature>
<protein>
    <submittedName>
        <fullName evidence="4 5">Response regulator</fullName>
    </submittedName>
</protein>
<evidence type="ECO:0000313" key="4">
    <source>
        <dbReference type="EMBL" id="PJE30366.1"/>
    </source>
</evidence>
<dbReference type="AlphaFoldDB" id="A0A285I1C0"/>
<dbReference type="PANTHER" id="PTHR44591:SF3">
    <property type="entry name" value="RESPONSE REGULATORY DOMAIN-CONTAINING PROTEIN"/>
    <property type="match status" value="1"/>
</dbReference>
<evidence type="ECO:0000313" key="7">
    <source>
        <dbReference type="Proteomes" id="UP000231702"/>
    </source>
</evidence>
<dbReference type="InterPro" id="IPR050595">
    <property type="entry name" value="Bact_response_regulator"/>
</dbReference>
<dbReference type="EMBL" id="OBEA01000001">
    <property type="protein sequence ID" value="SNY40741.1"/>
    <property type="molecule type" value="Genomic_DNA"/>
</dbReference>
<dbReference type="PROSITE" id="PS50110">
    <property type="entry name" value="RESPONSE_REGULATORY"/>
    <property type="match status" value="1"/>
</dbReference>
<dbReference type="OrthoDB" id="9802155at2"/>
<dbReference type="InterPro" id="IPR001789">
    <property type="entry name" value="Sig_transdc_resp-reg_receiver"/>
</dbReference>
<organism evidence="5 6">
    <name type="scientific">Pseudooceanicola antarcticus</name>
    <dbReference type="NCBI Taxonomy" id="1247613"/>
    <lineage>
        <taxon>Bacteria</taxon>
        <taxon>Pseudomonadati</taxon>
        <taxon>Pseudomonadota</taxon>
        <taxon>Alphaproteobacteria</taxon>
        <taxon>Rhodobacterales</taxon>
        <taxon>Paracoccaceae</taxon>
        <taxon>Pseudooceanicola</taxon>
    </lineage>
</organism>
<keyword evidence="1 2" id="KW-0597">Phosphoprotein</keyword>
<evidence type="ECO:0000313" key="6">
    <source>
        <dbReference type="Proteomes" id="UP000231655"/>
    </source>
</evidence>
<dbReference type="Proteomes" id="UP000231655">
    <property type="component" value="Unassembled WGS sequence"/>
</dbReference>
<dbReference type="Pfam" id="PF00072">
    <property type="entry name" value="Response_reg"/>
    <property type="match status" value="1"/>
</dbReference>
<dbReference type="SMART" id="SM00448">
    <property type="entry name" value="REC"/>
    <property type="match status" value="1"/>
</dbReference>
<accession>A0A285I1C0</accession>
<gene>
    <name evidence="4" type="ORF">CVM39_06565</name>
    <name evidence="5" type="ORF">SAMN06297129_0770</name>
</gene>